<dbReference type="InterPro" id="IPR036388">
    <property type="entry name" value="WH-like_DNA-bd_sf"/>
</dbReference>
<dbReference type="PANTHER" id="PTHR43132">
    <property type="entry name" value="ARSENICAL RESISTANCE OPERON REPRESSOR ARSR-RELATED"/>
    <property type="match status" value="1"/>
</dbReference>
<feature type="domain" description="HTH arsR-type" evidence="5">
    <location>
        <begin position="1"/>
        <end position="94"/>
    </location>
</feature>
<evidence type="ECO:0000256" key="1">
    <source>
        <dbReference type="ARBA" id="ARBA00023015"/>
    </source>
</evidence>
<dbReference type="Gene3D" id="3.40.50.2300">
    <property type="match status" value="1"/>
</dbReference>
<name>A0A8J2ZNQ3_9RHOB</name>
<dbReference type="AlphaFoldDB" id="A0A8J2ZNQ3"/>
<keyword evidence="3" id="KW-0804">Transcription</keyword>
<dbReference type="InterPro" id="IPR001845">
    <property type="entry name" value="HTH_ArsR_DNA-bd_dom"/>
</dbReference>
<accession>A0A8J2ZNQ3</accession>
<reference evidence="6" key="1">
    <citation type="journal article" date="2014" name="Int. J. Syst. Evol. Microbiol.">
        <title>Complete genome sequence of Corynebacterium casei LMG S-19264T (=DSM 44701T), isolated from a smear-ripened cheese.</title>
        <authorList>
            <consortium name="US DOE Joint Genome Institute (JGI-PGF)"/>
            <person name="Walter F."/>
            <person name="Albersmeier A."/>
            <person name="Kalinowski J."/>
            <person name="Ruckert C."/>
        </authorList>
    </citation>
    <scope>NUCLEOTIDE SEQUENCE</scope>
    <source>
        <strain evidence="6">CGMCC 1.15762</strain>
    </source>
</reference>
<dbReference type="InterPro" id="IPR036390">
    <property type="entry name" value="WH_DNA-bd_sf"/>
</dbReference>
<organism evidence="6 7">
    <name type="scientific">Salipiger pallidus</name>
    <dbReference type="NCBI Taxonomy" id="1775170"/>
    <lineage>
        <taxon>Bacteria</taxon>
        <taxon>Pseudomonadati</taxon>
        <taxon>Pseudomonadota</taxon>
        <taxon>Alphaproteobacteria</taxon>
        <taxon>Rhodobacterales</taxon>
        <taxon>Roseobacteraceae</taxon>
        <taxon>Salipiger</taxon>
    </lineage>
</organism>
<dbReference type="InterPro" id="IPR011991">
    <property type="entry name" value="ArsR-like_HTH"/>
</dbReference>
<keyword evidence="1" id="KW-0805">Transcription regulation</keyword>
<keyword evidence="7" id="KW-1185">Reference proteome</keyword>
<dbReference type="GO" id="GO:0003700">
    <property type="term" value="F:DNA-binding transcription factor activity"/>
    <property type="evidence" value="ECO:0007669"/>
    <property type="project" value="InterPro"/>
</dbReference>
<evidence type="ECO:0000256" key="2">
    <source>
        <dbReference type="ARBA" id="ARBA00023125"/>
    </source>
</evidence>
<proteinExistence type="predicted"/>
<dbReference type="Proteomes" id="UP000617145">
    <property type="component" value="Unassembled WGS sequence"/>
</dbReference>
<dbReference type="GO" id="GO:0003677">
    <property type="term" value="F:DNA binding"/>
    <property type="evidence" value="ECO:0007669"/>
    <property type="project" value="UniProtKB-KW"/>
</dbReference>
<dbReference type="CDD" id="cd00090">
    <property type="entry name" value="HTH_ARSR"/>
    <property type="match status" value="1"/>
</dbReference>
<protein>
    <recommendedName>
        <fullName evidence="5">HTH arsR-type domain-containing protein</fullName>
    </recommendedName>
</protein>
<feature type="region of interest" description="Disordered" evidence="4">
    <location>
        <begin position="264"/>
        <end position="288"/>
    </location>
</feature>
<dbReference type="InterPro" id="IPR036196">
    <property type="entry name" value="Ptyr_pPase_sf"/>
</dbReference>
<evidence type="ECO:0000256" key="4">
    <source>
        <dbReference type="SAM" id="MobiDB-lite"/>
    </source>
</evidence>
<dbReference type="InterPro" id="IPR051011">
    <property type="entry name" value="Metal_resp_trans_reg"/>
</dbReference>
<evidence type="ECO:0000259" key="5">
    <source>
        <dbReference type="PROSITE" id="PS50987"/>
    </source>
</evidence>
<dbReference type="SUPFAM" id="SSF52788">
    <property type="entry name" value="Phosphotyrosine protein phosphatases I"/>
    <property type="match status" value="1"/>
</dbReference>
<dbReference type="Pfam" id="PF01451">
    <property type="entry name" value="LMWPc"/>
    <property type="match status" value="1"/>
</dbReference>
<dbReference type="PANTHER" id="PTHR43132:SF2">
    <property type="entry name" value="ARSENICAL RESISTANCE OPERON REPRESSOR ARSR-RELATED"/>
    <property type="match status" value="1"/>
</dbReference>
<dbReference type="InterPro" id="IPR023485">
    <property type="entry name" value="Ptyr_pPase"/>
</dbReference>
<evidence type="ECO:0000256" key="3">
    <source>
        <dbReference type="ARBA" id="ARBA00023163"/>
    </source>
</evidence>
<keyword evidence="2" id="KW-0238">DNA-binding</keyword>
<dbReference type="SUPFAM" id="SSF46785">
    <property type="entry name" value="Winged helix' DNA-binding domain"/>
    <property type="match status" value="1"/>
</dbReference>
<dbReference type="Pfam" id="PF12840">
    <property type="entry name" value="HTH_20"/>
    <property type="match status" value="1"/>
</dbReference>
<evidence type="ECO:0000313" key="7">
    <source>
        <dbReference type="Proteomes" id="UP000617145"/>
    </source>
</evidence>
<dbReference type="SMART" id="SM00226">
    <property type="entry name" value="LMWPc"/>
    <property type="match status" value="1"/>
</dbReference>
<reference evidence="6" key="2">
    <citation type="submission" date="2020-09" db="EMBL/GenBank/DDBJ databases">
        <authorList>
            <person name="Sun Q."/>
            <person name="Zhou Y."/>
        </authorList>
    </citation>
    <scope>NUCLEOTIDE SEQUENCE</scope>
    <source>
        <strain evidence="6">CGMCC 1.15762</strain>
    </source>
</reference>
<dbReference type="PROSITE" id="PS50987">
    <property type="entry name" value="HTH_ARSR_2"/>
    <property type="match status" value="1"/>
</dbReference>
<evidence type="ECO:0000313" key="6">
    <source>
        <dbReference type="EMBL" id="GGG87144.1"/>
    </source>
</evidence>
<comment type="caution">
    <text evidence="6">The sequence shown here is derived from an EMBL/GenBank/DDBJ whole genome shotgun (WGS) entry which is preliminary data.</text>
</comment>
<gene>
    <name evidence="6" type="ORF">GCM10011415_42070</name>
</gene>
<dbReference type="RefSeq" id="WP_188792141.1">
    <property type="nucleotide sequence ID" value="NZ_BMJV01000013.1"/>
</dbReference>
<dbReference type="SMART" id="SM00418">
    <property type="entry name" value="HTH_ARSR"/>
    <property type="match status" value="1"/>
</dbReference>
<dbReference type="EMBL" id="BMJV01000013">
    <property type="protein sequence ID" value="GGG87144.1"/>
    <property type="molecule type" value="Genomic_DNA"/>
</dbReference>
<dbReference type="Gene3D" id="1.10.10.10">
    <property type="entry name" value="Winged helix-like DNA-binding domain superfamily/Winged helix DNA-binding domain"/>
    <property type="match status" value="1"/>
</dbReference>
<sequence length="288" mass="30539">MDSTFQARLALMGHPLRVGVFRLLVRRLPHSIAAGEIAEALGAPPSTLSAHLAGLARARLITQEKDGPMRLYRAAPDRLAEALEWLGRDVCAGRADVAPLPFAGPVTLLFLCDDNAGLSLMAEALARGRLRGRVRVLSAGLHPARAMDPLALTILRLRDHDPVSLMPKGLRDGVLPDIVISLTPGAAAAAPLAGGELPPLHGFWPLLPPAPEARLIPRAMALHRAYRALDARLGALGRVPMLRLPRHAVQAALDDLSSGLPATGRVFASPPAHRRRSACPAQQASEAS</sequence>